<evidence type="ECO:0000313" key="1">
    <source>
        <dbReference type="EMBL" id="CCM64805.1"/>
    </source>
</evidence>
<accession>R4Z2F1</accession>
<dbReference type="EMBL" id="CANL01000042">
    <property type="protein sequence ID" value="CCM64805.1"/>
    <property type="molecule type" value="Genomic_DNA"/>
</dbReference>
<keyword evidence="2" id="KW-1185">Reference proteome</keyword>
<dbReference type="Proteomes" id="UP000018291">
    <property type="component" value="Unassembled WGS sequence"/>
</dbReference>
<proteinExistence type="predicted"/>
<protein>
    <submittedName>
        <fullName evidence="1">Uncharacterized protein</fullName>
    </submittedName>
</protein>
<organism evidence="1 2">
    <name type="scientific">Candidatus Neomicrothrix parvicella RN1</name>
    <dbReference type="NCBI Taxonomy" id="1229780"/>
    <lineage>
        <taxon>Bacteria</taxon>
        <taxon>Bacillati</taxon>
        <taxon>Actinomycetota</taxon>
        <taxon>Acidimicrobiia</taxon>
        <taxon>Acidimicrobiales</taxon>
        <taxon>Microthrixaceae</taxon>
        <taxon>Candidatus Neomicrothrix</taxon>
    </lineage>
</organism>
<comment type="caution">
    <text evidence="1">The sequence shown here is derived from an EMBL/GenBank/DDBJ whole genome shotgun (WGS) entry which is preliminary data.</text>
</comment>
<dbReference type="AlphaFoldDB" id="R4Z2F1"/>
<sequence>MRAIALRSQTTRVLFTLGRAAGGRDAWRDQLSRYRVVITGNTGGVEARVREPAQTPAP</sequence>
<dbReference type="STRING" id="1229780.BN381_470010"/>
<dbReference type="HOGENOM" id="CLU_2970868_0_0_11"/>
<name>R4Z2F1_9ACTN</name>
<reference evidence="1 2" key="1">
    <citation type="journal article" date="2013" name="ISME J.">
        <title>Metabolic model for the filamentous 'Candidatus Microthrix parvicella' based on genomic and metagenomic analyses.</title>
        <authorList>
            <person name="Jon McIlroy S."/>
            <person name="Kristiansen R."/>
            <person name="Albertsen M."/>
            <person name="Michael Karst S."/>
            <person name="Rossetti S."/>
            <person name="Lund Nielsen J."/>
            <person name="Tandoi V."/>
            <person name="James Seviour R."/>
            <person name="Nielsen P.H."/>
        </authorList>
    </citation>
    <scope>NUCLEOTIDE SEQUENCE [LARGE SCALE GENOMIC DNA]</scope>
    <source>
        <strain evidence="1 2">RN1</strain>
    </source>
</reference>
<gene>
    <name evidence="1" type="ORF">BN381_470010</name>
</gene>
<evidence type="ECO:0000313" key="2">
    <source>
        <dbReference type="Proteomes" id="UP000018291"/>
    </source>
</evidence>